<organism evidence="1 2">
    <name type="scientific">Rhizophagus irregularis (strain DAOM 197198w)</name>
    <name type="common">Glomus intraradices</name>
    <dbReference type="NCBI Taxonomy" id="1432141"/>
    <lineage>
        <taxon>Eukaryota</taxon>
        <taxon>Fungi</taxon>
        <taxon>Fungi incertae sedis</taxon>
        <taxon>Mucoromycota</taxon>
        <taxon>Glomeromycotina</taxon>
        <taxon>Glomeromycetes</taxon>
        <taxon>Glomerales</taxon>
        <taxon>Glomeraceae</taxon>
        <taxon>Rhizophagus</taxon>
    </lineage>
</organism>
<dbReference type="HOGENOM" id="CLU_047290_0_1_1"/>
<protein>
    <submittedName>
        <fullName evidence="1">Atp10p</fullName>
    </submittedName>
</protein>
<dbReference type="Pfam" id="PF05176">
    <property type="entry name" value="ATP-synt_10"/>
    <property type="match status" value="1"/>
</dbReference>
<dbReference type="InterPro" id="IPR007849">
    <property type="entry name" value="ATP10"/>
</dbReference>
<dbReference type="PANTHER" id="PTHR28106">
    <property type="entry name" value="MITOCHONDRIAL ATPASE COMPLEX SUBUNIT ATP10"/>
    <property type="match status" value="1"/>
</dbReference>
<dbReference type="GO" id="GO:0005743">
    <property type="term" value="C:mitochondrial inner membrane"/>
    <property type="evidence" value="ECO:0007669"/>
    <property type="project" value="TreeGrafter"/>
</dbReference>
<dbReference type="EMBL" id="JEMT01023985">
    <property type="protein sequence ID" value="EXX63362.1"/>
    <property type="molecule type" value="Genomic_DNA"/>
</dbReference>
<dbReference type="AlphaFoldDB" id="A0A015J1G2"/>
<accession>A0A015J1G2</accession>
<dbReference type="OrthoDB" id="17089at2759"/>
<sequence>MLTRLLSYSISIFSRPSLRYFTNHVSLHRQITHNVKENNPLTKGNNTNCNPNPNSIKSKKPYLLGVNEPPNIAHKMDTRTLSEKLKYFFSIESNVKTREYLIKEYQTSYWKGFNELRIRGEKLWEANEEAIKADKALYMPNINARSLLKTNIDTTNLLRDNTTLLTVFFNRFGEIQVKSFIEPFLAEFSNRPKIQLMQLNIETNILKSFIIKLFIPNIRRITPQSLHKTYILLCQNDRFLREALNIYNAYRGYVFVIDADCKIRWFAHGYATPKEIETMLKIIKDLDRYKNNI</sequence>
<gene>
    <name evidence="1" type="ORF">RirG_153030</name>
</gene>
<dbReference type="OMA" id="YFPNFHG"/>
<dbReference type="Proteomes" id="UP000022910">
    <property type="component" value="Unassembled WGS sequence"/>
</dbReference>
<keyword evidence="2" id="KW-1185">Reference proteome</keyword>
<name>A0A015J1G2_RHIIW</name>
<comment type="caution">
    <text evidence="1">The sequence shown here is derived from an EMBL/GenBank/DDBJ whole genome shotgun (WGS) entry which is preliminary data.</text>
</comment>
<dbReference type="GO" id="GO:0033615">
    <property type="term" value="P:mitochondrial proton-transporting ATP synthase complex assembly"/>
    <property type="evidence" value="ECO:0007669"/>
    <property type="project" value="TreeGrafter"/>
</dbReference>
<dbReference type="PANTHER" id="PTHR28106:SF1">
    <property type="entry name" value="MITOCHONDRIAL ATPASE COMPLEX SUBUNIT ATP10"/>
    <property type="match status" value="1"/>
</dbReference>
<dbReference type="STRING" id="1432141.A0A015J1G2"/>
<reference evidence="1 2" key="1">
    <citation type="submission" date="2014-02" db="EMBL/GenBank/DDBJ databases">
        <title>Single nucleus genome sequencing reveals high similarity among nuclei of an endomycorrhizal fungus.</title>
        <authorList>
            <person name="Lin K."/>
            <person name="Geurts R."/>
            <person name="Zhang Z."/>
            <person name="Limpens E."/>
            <person name="Saunders D.G."/>
            <person name="Mu D."/>
            <person name="Pang E."/>
            <person name="Cao H."/>
            <person name="Cha H."/>
            <person name="Lin T."/>
            <person name="Zhou Q."/>
            <person name="Shang Y."/>
            <person name="Li Y."/>
            <person name="Ivanov S."/>
            <person name="Sharma T."/>
            <person name="Velzen R.V."/>
            <person name="Ruijter N.D."/>
            <person name="Aanen D.K."/>
            <person name="Win J."/>
            <person name="Kamoun S."/>
            <person name="Bisseling T."/>
            <person name="Huang S."/>
        </authorList>
    </citation>
    <scope>NUCLEOTIDE SEQUENCE [LARGE SCALE GENOMIC DNA]</scope>
    <source>
        <strain evidence="2">DAOM197198w</strain>
    </source>
</reference>
<evidence type="ECO:0000313" key="1">
    <source>
        <dbReference type="EMBL" id="EXX63362.1"/>
    </source>
</evidence>
<dbReference type="SMR" id="A0A015J1G2"/>
<proteinExistence type="predicted"/>
<evidence type="ECO:0000313" key="2">
    <source>
        <dbReference type="Proteomes" id="UP000022910"/>
    </source>
</evidence>